<feature type="domain" description="Enolpyruvate transferase" evidence="9">
    <location>
        <begin position="332"/>
        <end position="442"/>
    </location>
</feature>
<comment type="pathway">
    <text evidence="1">Metabolic intermediate biosynthesis; chorismate biosynthesis; chorismate from D-erythrose 4-phosphate and phosphoenolpyruvate: step 6/7.</text>
</comment>
<dbReference type="SUPFAM" id="SSF55205">
    <property type="entry name" value="EPT/RTPC-like"/>
    <property type="match status" value="1"/>
</dbReference>
<dbReference type="InterPro" id="IPR036968">
    <property type="entry name" value="Enolpyruvate_Tfrase_sf"/>
</dbReference>
<dbReference type="InterPro" id="IPR013792">
    <property type="entry name" value="RNA3'P_cycl/enolpyr_Trfase_a/b"/>
</dbReference>
<evidence type="ECO:0000256" key="7">
    <source>
        <dbReference type="ARBA" id="ARBA00030046"/>
    </source>
</evidence>
<dbReference type="RefSeq" id="WP_165107128.1">
    <property type="nucleotide sequence ID" value="NZ_JAAKYA010000052.1"/>
</dbReference>
<dbReference type="PROSITE" id="PS00104">
    <property type="entry name" value="EPSP_SYNTHASE_1"/>
    <property type="match status" value="1"/>
</dbReference>
<evidence type="ECO:0000313" key="10">
    <source>
        <dbReference type="EMBL" id="NGO39230.1"/>
    </source>
</evidence>
<dbReference type="PIRSF" id="PIRSF000505">
    <property type="entry name" value="EPSPS"/>
    <property type="match status" value="1"/>
</dbReference>
<dbReference type="InterPro" id="IPR006264">
    <property type="entry name" value="EPSP_synthase"/>
</dbReference>
<dbReference type="PANTHER" id="PTHR21090">
    <property type="entry name" value="AROM/DEHYDROQUINATE SYNTHASE"/>
    <property type="match status" value="1"/>
</dbReference>
<dbReference type="UniPathway" id="UPA00053">
    <property type="reaction ID" value="UER00089"/>
</dbReference>
<reference evidence="10 11" key="1">
    <citation type="submission" date="2020-02" db="EMBL/GenBank/DDBJ databases">
        <title>Draft genome sequence of Limisphaera ngatamarikiensis NGM72.4T, a thermophilic Verrucomicrobia grouped in subdivision 3.</title>
        <authorList>
            <person name="Carere C.R."/>
            <person name="Steen J."/>
            <person name="Hugenholtz P."/>
            <person name="Stott M.B."/>
        </authorList>
    </citation>
    <scope>NUCLEOTIDE SEQUENCE [LARGE SCALE GENOMIC DNA]</scope>
    <source>
        <strain evidence="10 11">NGM72.4</strain>
    </source>
</reference>
<sequence length="475" mass="51593">MNPVLCRPVRRLEEWVRIFMALPEIIEIEPLSGPVVARVTVPGSKSLTNRALVLAALGSGEFVLRGALWSEDTQVMVEALRRLGLELRVEPDPGEQANRTIRVRGCGGRVPAGGSRSAPLELYVGNAGTAARFLAALVALGRGWYRLHGTPRMHERPQGALFAALRQLGYRVETPNDRLPALIEGGGPRGGECAVGIGESSQFASALLLCAAAGGWSVHVCGEDPEESPYVAMTLRLRERFPAGGGEFEIEPDASSGSYFWAANDPAWIWPMLDGDPAVLDPSRWPVQVRRWPSPEMQVDARFPGVWQMMLAAGHAGRDHSRWMELEISRARDLGDAIMTAVVLAPLCGVVCRFTDLGRLRLQECERVAALRTELTRCGARVEEVGDTLTVWPSALHGAEIRTYQDHRMAMCFAILGLKVPGIRIHNPACVAKTFPNFFGKLAAPPPEGLGVRIRDARTGAVLAPEQLMVGGADE</sequence>
<accession>A0A6M1S1G4</accession>
<dbReference type="Proteomes" id="UP000477311">
    <property type="component" value="Unassembled WGS sequence"/>
</dbReference>
<evidence type="ECO:0000256" key="3">
    <source>
        <dbReference type="ARBA" id="ARBA00012450"/>
    </source>
</evidence>
<dbReference type="GO" id="GO:0008652">
    <property type="term" value="P:amino acid biosynthetic process"/>
    <property type="evidence" value="ECO:0007669"/>
    <property type="project" value="UniProtKB-KW"/>
</dbReference>
<evidence type="ECO:0000256" key="4">
    <source>
        <dbReference type="ARBA" id="ARBA00022605"/>
    </source>
</evidence>
<keyword evidence="6" id="KW-0057">Aromatic amino acid biosynthesis</keyword>
<evidence type="ECO:0000256" key="8">
    <source>
        <dbReference type="ARBA" id="ARBA00044633"/>
    </source>
</evidence>
<comment type="similarity">
    <text evidence="2">Belongs to the EPSP synthase family.</text>
</comment>
<name>A0A6M1S1G4_9BACT</name>
<evidence type="ECO:0000256" key="1">
    <source>
        <dbReference type="ARBA" id="ARBA00004811"/>
    </source>
</evidence>
<keyword evidence="4" id="KW-0028">Amino-acid biosynthesis</keyword>
<gene>
    <name evidence="10" type="ORF">G4L39_07435</name>
</gene>
<evidence type="ECO:0000256" key="6">
    <source>
        <dbReference type="ARBA" id="ARBA00023141"/>
    </source>
</evidence>
<evidence type="ECO:0000256" key="5">
    <source>
        <dbReference type="ARBA" id="ARBA00022679"/>
    </source>
</evidence>
<comment type="catalytic activity">
    <reaction evidence="8">
        <text>3-phosphoshikimate + phosphoenolpyruvate = 5-O-(1-carboxyvinyl)-3-phosphoshikimate + phosphate</text>
        <dbReference type="Rhea" id="RHEA:21256"/>
        <dbReference type="ChEBI" id="CHEBI:43474"/>
        <dbReference type="ChEBI" id="CHEBI:57701"/>
        <dbReference type="ChEBI" id="CHEBI:58702"/>
        <dbReference type="ChEBI" id="CHEBI:145989"/>
        <dbReference type="EC" id="2.5.1.19"/>
    </reaction>
    <physiologicalReaction direction="left-to-right" evidence="8">
        <dbReference type="Rhea" id="RHEA:21257"/>
    </physiologicalReaction>
</comment>
<dbReference type="Gene3D" id="3.65.10.10">
    <property type="entry name" value="Enolpyruvate transferase domain"/>
    <property type="match status" value="2"/>
</dbReference>
<dbReference type="GO" id="GO:0009423">
    <property type="term" value="P:chorismate biosynthetic process"/>
    <property type="evidence" value="ECO:0007669"/>
    <property type="project" value="UniProtKB-UniPathway"/>
</dbReference>
<dbReference type="Pfam" id="PF00275">
    <property type="entry name" value="EPSP_synthase"/>
    <property type="match status" value="2"/>
</dbReference>
<dbReference type="EMBL" id="JAAKYA010000052">
    <property type="protein sequence ID" value="NGO39230.1"/>
    <property type="molecule type" value="Genomic_DNA"/>
</dbReference>
<keyword evidence="5 10" id="KW-0808">Transferase</keyword>
<dbReference type="GO" id="GO:0003866">
    <property type="term" value="F:3-phosphoshikimate 1-carboxyvinyltransferase activity"/>
    <property type="evidence" value="ECO:0007669"/>
    <property type="project" value="UniProtKB-EC"/>
</dbReference>
<evidence type="ECO:0000256" key="2">
    <source>
        <dbReference type="ARBA" id="ARBA00009948"/>
    </source>
</evidence>
<proteinExistence type="inferred from homology"/>
<protein>
    <recommendedName>
        <fullName evidence="3">3-phosphoshikimate 1-carboxyvinyltransferase</fullName>
        <ecNumber evidence="3">2.5.1.19</ecNumber>
    </recommendedName>
    <alternativeName>
        <fullName evidence="7">5-enolpyruvylshikimate-3-phosphate synthase</fullName>
    </alternativeName>
</protein>
<dbReference type="EC" id="2.5.1.19" evidence="3"/>
<keyword evidence="11" id="KW-1185">Reference proteome</keyword>
<comment type="caution">
    <text evidence="10">The sequence shown here is derived from an EMBL/GenBank/DDBJ whole genome shotgun (WGS) entry which is preliminary data.</text>
</comment>
<evidence type="ECO:0000259" key="9">
    <source>
        <dbReference type="Pfam" id="PF00275"/>
    </source>
</evidence>
<dbReference type="PANTHER" id="PTHR21090:SF5">
    <property type="entry name" value="PENTAFUNCTIONAL AROM POLYPEPTIDE"/>
    <property type="match status" value="1"/>
</dbReference>
<feature type="domain" description="Enolpyruvate transferase" evidence="9">
    <location>
        <begin position="33"/>
        <end position="241"/>
    </location>
</feature>
<organism evidence="10 11">
    <name type="scientific">Limisphaera ngatamarikiensis</name>
    <dbReference type="NCBI Taxonomy" id="1324935"/>
    <lineage>
        <taxon>Bacteria</taxon>
        <taxon>Pseudomonadati</taxon>
        <taxon>Verrucomicrobiota</taxon>
        <taxon>Verrucomicrobiia</taxon>
        <taxon>Limisphaerales</taxon>
        <taxon>Limisphaeraceae</taxon>
        <taxon>Limisphaera</taxon>
    </lineage>
</organism>
<dbReference type="AlphaFoldDB" id="A0A6M1S1G4"/>
<evidence type="ECO:0000313" key="11">
    <source>
        <dbReference type="Proteomes" id="UP000477311"/>
    </source>
</evidence>
<dbReference type="InterPro" id="IPR001986">
    <property type="entry name" value="Enolpyruvate_Tfrase_dom"/>
</dbReference>
<dbReference type="InterPro" id="IPR023193">
    <property type="entry name" value="EPSP_synthase_CS"/>
</dbReference>
<dbReference type="GO" id="GO:0009073">
    <property type="term" value="P:aromatic amino acid family biosynthetic process"/>
    <property type="evidence" value="ECO:0007669"/>
    <property type="project" value="UniProtKB-KW"/>
</dbReference>